<dbReference type="InterPro" id="IPR052518">
    <property type="entry name" value="CHR_Transporter"/>
</dbReference>
<feature type="transmembrane region" description="Helical" evidence="7">
    <location>
        <begin position="344"/>
        <end position="360"/>
    </location>
</feature>
<feature type="transmembrane region" description="Helical" evidence="7">
    <location>
        <begin position="194"/>
        <end position="212"/>
    </location>
</feature>
<feature type="transmembrane region" description="Helical" evidence="7">
    <location>
        <begin position="110"/>
        <end position="130"/>
    </location>
</feature>
<dbReference type="InterPro" id="IPR003370">
    <property type="entry name" value="Chromate_transpt"/>
</dbReference>
<comment type="similarity">
    <text evidence="2">Belongs to the chromate ion transporter (CHR) (TC 2.A.51) family.</text>
</comment>
<evidence type="ECO:0000256" key="4">
    <source>
        <dbReference type="ARBA" id="ARBA00022692"/>
    </source>
</evidence>
<feature type="transmembrane region" description="Helical" evidence="7">
    <location>
        <begin position="219"/>
        <end position="238"/>
    </location>
</feature>
<name>A0A6J7HF33_9ZZZZ</name>
<evidence type="ECO:0000256" key="2">
    <source>
        <dbReference type="ARBA" id="ARBA00005262"/>
    </source>
</evidence>
<dbReference type="AlphaFoldDB" id="A0A6J7HF33"/>
<proteinExistence type="inferred from homology"/>
<keyword evidence="6 7" id="KW-0472">Membrane</keyword>
<evidence type="ECO:0000313" key="8">
    <source>
        <dbReference type="EMBL" id="CAB4915593.1"/>
    </source>
</evidence>
<reference evidence="8" key="1">
    <citation type="submission" date="2020-05" db="EMBL/GenBank/DDBJ databases">
        <authorList>
            <person name="Chiriac C."/>
            <person name="Salcher M."/>
            <person name="Ghai R."/>
            <person name="Kavagutti S V."/>
        </authorList>
    </citation>
    <scope>NUCLEOTIDE SEQUENCE</scope>
</reference>
<evidence type="ECO:0000256" key="3">
    <source>
        <dbReference type="ARBA" id="ARBA00022475"/>
    </source>
</evidence>
<gene>
    <name evidence="8" type="ORF">UFOPK3674_00216</name>
</gene>
<dbReference type="EMBL" id="CAFBMX010000001">
    <property type="protein sequence ID" value="CAB4915593.1"/>
    <property type="molecule type" value="Genomic_DNA"/>
</dbReference>
<comment type="subcellular location">
    <subcellularLocation>
        <location evidence="1">Cell membrane</location>
        <topology evidence="1">Multi-pass membrane protein</topology>
    </subcellularLocation>
</comment>
<protein>
    <submittedName>
        <fullName evidence="8">Unannotated protein</fullName>
    </submittedName>
</protein>
<dbReference type="GO" id="GO:0005886">
    <property type="term" value="C:plasma membrane"/>
    <property type="evidence" value="ECO:0007669"/>
    <property type="project" value="UniProtKB-SubCell"/>
</dbReference>
<dbReference type="InterPro" id="IPR014047">
    <property type="entry name" value="Chr_Tranpt_l_chain"/>
</dbReference>
<feature type="transmembrane region" description="Helical" evidence="7">
    <location>
        <begin position="367"/>
        <end position="385"/>
    </location>
</feature>
<dbReference type="PIRSF" id="PIRSF004810">
    <property type="entry name" value="ChrA"/>
    <property type="match status" value="1"/>
</dbReference>
<feature type="transmembrane region" description="Helical" evidence="7">
    <location>
        <begin position="151"/>
        <end position="174"/>
    </location>
</feature>
<dbReference type="GO" id="GO:0015109">
    <property type="term" value="F:chromate transmembrane transporter activity"/>
    <property type="evidence" value="ECO:0007669"/>
    <property type="project" value="InterPro"/>
</dbReference>
<evidence type="ECO:0000256" key="1">
    <source>
        <dbReference type="ARBA" id="ARBA00004651"/>
    </source>
</evidence>
<evidence type="ECO:0000256" key="6">
    <source>
        <dbReference type="ARBA" id="ARBA00023136"/>
    </source>
</evidence>
<evidence type="ECO:0000256" key="7">
    <source>
        <dbReference type="SAM" id="Phobius"/>
    </source>
</evidence>
<dbReference type="NCBIfam" id="TIGR00937">
    <property type="entry name" value="2A51"/>
    <property type="match status" value="1"/>
</dbReference>
<dbReference type="PANTHER" id="PTHR43663:SF1">
    <property type="entry name" value="CHROMATE TRANSPORTER"/>
    <property type="match status" value="1"/>
</dbReference>
<dbReference type="PANTHER" id="PTHR43663">
    <property type="entry name" value="CHROMATE TRANSPORT PROTEIN-RELATED"/>
    <property type="match status" value="1"/>
</dbReference>
<keyword evidence="3" id="KW-1003">Cell membrane</keyword>
<feature type="transmembrane region" description="Helical" evidence="7">
    <location>
        <begin position="82"/>
        <end position="104"/>
    </location>
</feature>
<feature type="transmembrane region" description="Helical" evidence="7">
    <location>
        <begin position="318"/>
        <end position="338"/>
    </location>
</feature>
<keyword evidence="5 7" id="KW-1133">Transmembrane helix</keyword>
<evidence type="ECO:0000256" key="5">
    <source>
        <dbReference type="ARBA" id="ARBA00022989"/>
    </source>
</evidence>
<dbReference type="Pfam" id="PF02417">
    <property type="entry name" value="Chromate_transp"/>
    <property type="match status" value="2"/>
</dbReference>
<sequence>MEGERPGLGVVLREWGRLGVIGFGGPPAHVALLRDLCVERRAWIDAEEFEDANAACNLLPGPASTQLAIYCAHRVAGLPGAFAGGLAFILPGLVLLIALSALTLGSAPPAWALGLAAGAGAAVLAVILRVGSDLARASLAPHAGFQLWRAAAYLVIGAVTVVLAGPGVVLALLACGTAELLIRRGAPTGMPSVAIPQAIAILAATTTGAAALPALAWTALKVGALSYGGGFVIVPIMQGDAVDAYHWMTNTEFLNAVALGQITPGPVVQTIAAVGWAAAGLGGALFAAAIAFAPSFLVIALGGARFHALRANSSARAFLDGAGPAAIGAILGTLVPLAGGVTEAWQWAVAAVAAVLLLALRRSVMVVLLGAGAVGVIAGLGGLPLP</sequence>
<keyword evidence="4 7" id="KW-0812">Transmembrane</keyword>
<organism evidence="8">
    <name type="scientific">freshwater metagenome</name>
    <dbReference type="NCBI Taxonomy" id="449393"/>
    <lineage>
        <taxon>unclassified sequences</taxon>
        <taxon>metagenomes</taxon>
        <taxon>ecological metagenomes</taxon>
    </lineage>
</organism>
<feature type="transmembrane region" description="Helical" evidence="7">
    <location>
        <begin position="284"/>
        <end position="306"/>
    </location>
</feature>
<accession>A0A6J7HF33</accession>